<evidence type="ECO:0000256" key="2">
    <source>
        <dbReference type="ARBA" id="ARBA00022679"/>
    </source>
</evidence>
<keyword evidence="5" id="KW-1185">Reference proteome</keyword>
<comment type="catalytic activity">
    <reaction evidence="3">
        <text>D-erythrose 4-phosphate + phosphoenolpyruvate + H2O = 7-phospho-2-dehydro-3-deoxy-D-arabino-heptonate + phosphate</text>
        <dbReference type="Rhea" id="RHEA:14717"/>
        <dbReference type="ChEBI" id="CHEBI:15377"/>
        <dbReference type="ChEBI" id="CHEBI:16897"/>
        <dbReference type="ChEBI" id="CHEBI:43474"/>
        <dbReference type="ChEBI" id="CHEBI:58394"/>
        <dbReference type="ChEBI" id="CHEBI:58702"/>
        <dbReference type="EC" id="2.5.1.54"/>
    </reaction>
</comment>
<comment type="pathway">
    <text evidence="3">Metabolic intermediate biosynthesis; chorismate biosynthesis; chorismate from D-erythrose 4-phosphate and phosphoenolpyruvate: step 1/7.</text>
</comment>
<evidence type="ECO:0000256" key="3">
    <source>
        <dbReference type="RuleBase" id="RU363071"/>
    </source>
</evidence>
<reference evidence="5" key="1">
    <citation type="journal article" date="2019" name="Int. J. Syst. Evol. Microbiol.">
        <title>The Global Catalogue of Microorganisms (GCM) 10K type strain sequencing project: providing services to taxonomists for standard genome sequencing and annotation.</title>
        <authorList>
            <consortium name="The Broad Institute Genomics Platform"/>
            <consortium name="The Broad Institute Genome Sequencing Center for Infectious Disease"/>
            <person name="Wu L."/>
            <person name="Ma J."/>
        </authorList>
    </citation>
    <scope>NUCLEOTIDE SEQUENCE [LARGE SCALE GENOMIC DNA]</scope>
    <source>
        <strain evidence="5">CGMCC 4.1721</strain>
    </source>
</reference>
<dbReference type="SUPFAM" id="SSF51569">
    <property type="entry name" value="Aldolase"/>
    <property type="match status" value="1"/>
</dbReference>
<dbReference type="PANTHER" id="PTHR21337:SF0">
    <property type="entry name" value="PHOSPHO-2-DEHYDRO-3-DEOXYHEPTONATE ALDOLASE"/>
    <property type="match status" value="1"/>
</dbReference>
<dbReference type="EMBL" id="JBHSKI010000009">
    <property type="protein sequence ID" value="MFC5172960.1"/>
    <property type="molecule type" value="Genomic_DNA"/>
</dbReference>
<keyword evidence="3" id="KW-0028">Amino-acid biosynthesis</keyword>
<dbReference type="InterPro" id="IPR013785">
    <property type="entry name" value="Aldolase_TIM"/>
</dbReference>
<dbReference type="Pfam" id="PF01474">
    <property type="entry name" value="DAHP_synth_2"/>
    <property type="match status" value="2"/>
</dbReference>
<evidence type="ECO:0000256" key="1">
    <source>
        <dbReference type="ARBA" id="ARBA00008911"/>
    </source>
</evidence>
<dbReference type="EC" id="2.5.1.54" evidence="3"/>
<dbReference type="RefSeq" id="WP_053930744.1">
    <property type="nucleotide sequence ID" value="NZ_JBFADZ010000006.1"/>
</dbReference>
<name>A0ABW0B6R4_9ACTN</name>
<keyword evidence="3" id="KW-0057">Aromatic amino acid biosynthesis</keyword>
<proteinExistence type="inferred from homology"/>
<organism evidence="4 5">
    <name type="scientific">Streptomyces mutomycini</name>
    <dbReference type="NCBI Taxonomy" id="284036"/>
    <lineage>
        <taxon>Bacteria</taxon>
        <taxon>Bacillati</taxon>
        <taxon>Actinomycetota</taxon>
        <taxon>Actinomycetes</taxon>
        <taxon>Kitasatosporales</taxon>
        <taxon>Streptomycetaceae</taxon>
        <taxon>Streptomyces</taxon>
    </lineage>
</organism>
<keyword evidence="2 3" id="KW-0808">Transferase</keyword>
<dbReference type="Gene3D" id="3.20.20.70">
    <property type="entry name" value="Aldolase class I"/>
    <property type="match status" value="1"/>
</dbReference>
<comment type="caution">
    <text evidence="4">The sequence shown here is derived from an EMBL/GenBank/DDBJ whole genome shotgun (WGS) entry which is preliminary data.</text>
</comment>
<evidence type="ECO:0000313" key="4">
    <source>
        <dbReference type="EMBL" id="MFC5172960.1"/>
    </source>
</evidence>
<sequence>MTNEPSGLPGPTPAAMQPIRPGEVRTTLAGPAPLVLPSEVDDLSGLMAAVARGEAFVLQGSTCAEPFSGRRVGGLVRTLLQMSVVLSHAARMPVVKIARLASRHTGPGDGGPGRAPANAAVAMNMIRAMSGENGIADVRQVQDRNREFVRDTAGGSRFRALSAEIDRGLGFMAAWGVDDRPLRTTKVFASHEPLLPGHEVPHLFREESGGDEPQLWALSAHQFRIGERARQPDDSHVALAGLLANPVCLTIGPATAPEEAVEYVRRLDPRVRPGRVTLISRMGGDRVRDLLPPIVEKVTASGHQVAWSCDPMHGASQEPAAYDGSACSFSRVLDEVAGYIDVHRALGTHLGGLYFETTGARDISDTEPVGGYGAECGTRLNEQQSVELAFFMAEMLRG</sequence>
<comment type="similarity">
    <text evidence="1 3">Belongs to the class-II DAHP synthase family.</text>
</comment>
<accession>A0ABW0B6R4</accession>
<dbReference type="GO" id="GO:0003849">
    <property type="term" value="F:3-deoxy-7-phosphoheptulonate synthase activity"/>
    <property type="evidence" value="ECO:0007669"/>
    <property type="project" value="UniProtKB-EC"/>
</dbReference>
<dbReference type="Proteomes" id="UP001596208">
    <property type="component" value="Unassembled WGS sequence"/>
</dbReference>
<gene>
    <name evidence="4" type="ORF">ACFPRK_20550</name>
</gene>
<evidence type="ECO:0000313" key="5">
    <source>
        <dbReference type="Proteomes" id="UP001596208"/>
    </source>
</evidence>
<protein>
    <recommendedName>
        <fullName evidence="3">Phospho-2-dehydro-3-deoxyheptonate aldolase</fullName>
        <ecNumber evidence="3">2.5.1.54</ecNumber>
    </recommendedName>
</protein>
<dbReference type="InterPro" id="IPR002480">
    <property type="entry name" value="DAHP_synth_2"/>
</dbReference>
<dbReference type="PANTHER" id="PTHR21337">
    <property type="entry name" value="PHOSPHO-2-DEHYDRO-3-DEOXYHEPTONATE ALDOLASE 1, 2"/>
    <property type="match status" value="1"/>
</dbReference>